<reference evidence="2" key="1">
    <citation type="submission" date="2016-03" db="EMBL/GenBank/DDBJ databases">
        <authorList>
            <person name="Guldener U."/>
        </authorList>
    </citation>
    <scope>NUCLEOTIDE SEQUENCE [LARGE SCALE GENOMIC DNA]</scope>
</reference>
<evidence type="ECO:0000313" key="1">
    <source>
        <dbReference type="EMBL" id="CZT43082.1"/>
    </source>
</evidence>
<proteinExistence type="predicted"/>
<dbReference type="EMBL" id="FJVC01000115">
    <property type="protein sequence ID" value="CZT43082.1"/>
    <property type="molecule type" value="Genomic_DNA"/>
</dbReference>
<evidence type="ECO:0000313" key="2">
    <source>
        <dbReference type="Proteomes" id="UP000177625"/>
    </source>
</evidence>
<dbReference type="AlphaFoldDB" id="A0A1E1M1V7"/>
<keyword evidence="2" id="KW-1185">Reference proteome</keyword>
<gene>
    <name evidence="1" type="ORF">RSE6_03068</name>
</gene>
<dbReference type="Proteomes" id="UP000177625">
    <property type="component" value="Unassembled WGS sequence"/>
</dbReference>
<name>A0A1E1M1V7_RHYSE</name>
<protein>
    <submittedName>
        <fullName evidence="1">Uncharacterized protein</fullName>
    </submittedName>
</protein>
<sequence length="159" mass="17360">MKSMCRVHPSTHSYFGCFLELQDPEPAEGEPSATLPKSLLYRITASILHEVNANKSGSPAPEQSDELSTSPNCRAHVVKQSNTIQCLAAYDDSEKDLDVSKRRCATLKSIVIEPDGLDFEKRPDAVSGISTHLGECPVCKAAAKAVKEALERENMVEFP</sequence>
<organism evidence="1 2">
    <name type="scientific">Rhynchosporium secalis</name>
    <name type="common">Barley scald fungus</name>
    <dbReference type="NCBI Taxonomy" id="38038"/>
    <lineage>
        <taxon>Eukaryota</taxon>
        <taxon>Fungi</taxon>
        <taxon>Dikarya</taxon>
        <taxon>Ascomycota</taxon>
        <taxon>Pezizomycotina</taxon>
        <taxon>Leotiomycetes</taxon>
        <taxon>Helotiales</taxon>
        <taxon>Ploettnerulaceae</taxon>
        <taxon>Rhynchosporium</taxon>
    </lineage>
</organism>
<accession>A0A1E1M1V7</accession>